<evidence type="ECO:0000313" key="2">
    <source>
        <dbReference type="EMBL" id="GGU71631.1"/>
    </source>
</evidence>
<evidence type="ECO:0008006" key="4">
    <source>
        <dbReference type="Google" id="ProtNLM"/>
    </source>
</evidence>
<sequence length="344" mass="36133">MLMLLAAGCGGTTGGKAAPGPSPAVVPAKPLPMESAARTATWTDTDHKAHPLRLKPTRLARGDGSDLAHIRLDDDLKGKVPYYLTFSYTNTGKETEKGLYPERNFSVTGADGQAGEQVSLFRTNPLATDSGLPPECREAGKEQLAPGESTAVCQIFMLSKGQKPANVSYKDDGGDALLWQIGGTQGGAAGVLPANKPADAATTDSDRHTVTVLATPKSVRAGSLADLSRFDLHADQKKLIPYYVTVEYKNTGKYDLLPSMNDSMTLTSVSGQQARKLLLLDIGGPGVAQCPEATPDKMVKPGATVTECTIHMLPKGDPPASLTFQGNGDGAQPVTWRATTDGAK</sequence>
<gene>
    <name evidence="2" type="ORF">GCM10010211_41720</name>
</gene>
<evidence type="ECO:0000313" key="3">
    <source>
        <dbReference type="Proteomes" id="UP000654471"/>
    </source>
</evidence>
<evidence type="ECO:0000256" key="1">
    <source>
        <dbReference type="SAM" id="MobiDB-lite"/>
    </source>
</evidence>
<organism evidence="2 3">
    <name type="scientific">Streptomyces albospinus</name>
    <dbReference type="NCBI Taxonomy" id="285515"/>
    <lineage>
        <taxon>Bacteria</taxon>
        <taxon>Bacillati</taxon>
        <taxon>Actinomycetota</taxon>
        <taxon>Actinomycetes</taxon>
        <taxon>Kitasatosporales</taxon>
        <taxon>Streptomycetaceae</taxon>
        <taxon>Streptomyces</taxon>
    </lineage>
</organism>
<dbReference type="Proteomes" id="UP000654471">
    <property type="component" value="Unassembled WGS sequence"/>
</dbReference>
<keyword evidence="3" id="KW-1185">Reference proteome</keyword>
<feature type="region of interest" description="Disordered" evidence="1">
    <location>
        <begin position="324"/>
        <end position="344"/>
    </location>
</feature>
<reference evidence="3" key="1">
    <citation type="journal article" date="2019" name="Int. J. Syst. Evol. Microbiol.">
        <title>The Global Catalogue of Microorganisms (GCM) 10K type strain sequencing project: providing services to taxonomists for standard genome sequencing and annotation.</title>
        <authorList>
            <consortium name="The Broad Institute Genomics Platform"/>
            <consortium name="The Broad Institute Genome Sequencing Center for Infectious Disease"/>
            <person name="Wu L."/>
            <person name="Ma J."/>
        </authorList>
    </citation>
    <scope>NUCLEOTIDE SEQUENCE [LARGE SCALE GENOMIC DNA]</scope>
    <source>
        <strain evidence="3">JCM 3399</strain>
    </source>
</reference>
<comment type="caution">
    <text evidence="2">The sequence shown here is derived from an EMBL/GenBank/DDBJ whole genome shotgun (WGS) entry which is preliminary data.</text>
</comment>
<proteinExistence type="predicted"/>
<accession>A0ABQ2V7W8</accession>
<protein>
    <recommendedName>
        <fullName evidence="4">Lipoprotein</fullName>
    </recommendedName>
</protein>
<dbReference type="EMBL" id="BMRP01000014">
    <property type="protein sequence ID" value="GGU71631.1"/>
    <property type="molecule type" value="Genomic_DNA"/>
</dbReference>
<name>A0ABQ2V7W8_9ACTN</name>